<evidence type="ECO:0008006" key="3">
    <source>
        <dbReference type="Google" id="ProtNLM"/>
    </source>
</evidence>
<reference evidence="1" key="2">
    <citation type="submission" date="2021-01" db="UniProtKB">
        <authorList>
            <consortium name="EnsemblPlants"/>
        </authorList>
    </citation>
    <scope>IDENTIFICATION</scope>
</reference>
<keyword evidence="2" id="KW-1185">Reference proteome</keyword>
<dbReference type="AlphaFoldDB" id="A0A7N2L7M6"/>
<sequence length="244" mass="27457">MRILAAGNIPDRLPTTLEFLNSLVLSEICFGNLREVSCALCLLIRSSPNLQKLKVELYCSTTVDDAVVEFLEAQDFSDISLKKLREVEMLTFDDSKPEMEFVKLLLVKSPLLKTMHIRLKRGDSTSGFKILKEVIQFQRASSTAAIICSGPDEEILIKPVNEVQQWCFGMLKDLNDAADSTSSSPAMLKFGHKELLSGEFLDLMVLRMNSLQKMLELISFLGTFRDKDKAKEEIVALSLEFRPS</sequence>
<dbReference type="Gramene" id="QL03p046842:mrna">
    <property type="protein sequence ID" value="QL03p046842:mrna"/>
    <property type="gene ID" value="QL03p046842"/>
</dbReference>
<dbReference type="Proteomes" id="UP000594261">
    <property type="component" value="Chromosome 3"/>
</dbReference>
<dbReference type="InParanoid" id="A0A7N2L7M6"/>
<evidence type="ECO:0000313" key="2">
    <source>
        <dbReference type="Proteomes" id="UP000594261"/>
    </source>
</evidence>
<evidence type="ECO:0000313" key="1">
    <source>
        <dbReference type="EnsemblPlants" id="QL03p046842:mrna"/>
    </source>
</evidence>
<dbReference type="EnsemblPlants" id="QL03p046842:mrna">
    <property type="protein sequence ID" value="QL03p046842:mrna"/>
    <property type="gene ID" value="QL03p046842"/>
</dbReference>
<accession>A0A7N2L7M6</accession>
<protein>
    <recommendedName>
        <fullName evidence="3">FBD domain-containing protein</fullName>
    </recommendedName>
</protein>
<reference evidence="1 2" key="1">
    <citation type="journal article" date="2016" name="G3 (Bethesda)">
        <title>First Draft Assembly and Annotation of the Genome of a California Endemic Oak Quercus lobata Nee (Fagaceae).</title>
        <authorList>
            <person name="Sork V.L."/>
            <person name="Fitz-Gibbon S.T."/>
            <person name="Puiu D."/>
            <person name="Crepeau M."/>
            <person name="Gugger P.F."/>
            <person name="Sherman R."/>
            <person name="Stevens K."/>
            <person name="Langley C.H."/>
            <person name="Pellegrini M."/>
            <person name="Salzberg S.L."/>
        </authorList>
    </citation>
    <scope>NUCLEOTIDE SEQUENCE [LARGE SCALE GENOMIC DNA]</scope>
    <source>
        <strain evidence="1 2">cv. SW786</strain>
    </source>
</reference>
<organism evidence="1 2">
    <name type="scientific">Quercus lobata</name>
    <name type="common">Valley oak</name>
    <dbReference type="NCBI Taxonomy" id="97700"/>
    <lineage>
        <taxon>Eukaryota</taxon>
        <taxon>Viridiplantae</taxon>
        <taxon>Streptophyta</taxon>
        <taxon>Embryophyta</taxon>
        <taxon>Tracheophyta</taxon>
        <taxon>Spermatophyta</taxon>
        <taxon>Magnoliopsida</taxon>
        <taxon>eudicotyledons</taxon>
        <taxon>Gunneridae</taxon>
        <taxon>Pentapetalae</taxon>
        <taxon>rosids</taxon>
        <taxon>fabids</taxon>
        <taxon>Fagales</taxon>
        <taxon>Fagaceae</taxon>
        <taxon>Quercus</taxon>
    </lineage>
</organism>
<dbReference type="EMBL" id="LRBV02000003">
    <property type="status" value="NOT_ANNOTATED_CDS"/>
    <property type="molecule type" value="Genomic_DNA"/>
</dbReference>
<proteinExistence type="predicted"/>
<name>A0A7N2L7M6_QUELO</name>